<evidence type="ECO:0000313" key="4">
    <source>
        <dbReference type="Proteomes" id="UP001500013"/>
    </source>
</evidence>
<reference evidence="3 4" key="1">
    <citation type="journal article" date="2019" name="Int. J. Syst. Evol. Microbiol.">
        <title>The Global Catalogue of Microorganisms (GCM) 10K type strain sequencing project: providing services to taxonomists for standard genome sequencing and annotation.</title>
        <authorList>
            <consortium name="The Broad Institute Genomics Platform"/>
            <consortium name="The Broad Institute Genome Sequencing Center for Infectious Disease"/>
            <person name="Wu L."/>
            <person name="Ma J."/>
        </authorList>
    </citation>
    <scope>NUCLEOTIDE SEQUENCE [LARGE SCALE GENOMIC DNA]</scope>
    <source>
        <strain evidence="3 4">JCM 15628</strain>
    </source>
</reference>
<dbReference type="InterPro" id="IPR036366">
    <property type="entry name" value="PGBDSf"/>
</dbReference>
<dbReference type="EMBL" id="BAAAPU010000007">
    <property type="protein sequence ID" value="GAA1976700.1"/>
    <property type="molecule type" value="Genomic_DNA"/>
</dbReference>
<name>A0ABN2RXF6_9MICO</name>
<feature type="domain" description="Peptidoglycan binding-like" evidence="2">
    <location>
        <begin position="137"/>
        <end position="192"/>
    </location>
</feature>
<evidence type="ECO:0000259" key="2">
    <source>
        <dbReference type="Pfam" id="PF01471"/>
    </source>
</evidence>
<evidence type="ECO:0000256" key="1">
    <source>
        <dbReference type="SAM" id="SignalP"/>
    </source>
</evidence>
<protein>
    <recommendedName>
        <fullName evidence="2">Peptidoglycan binding-like domain-containing protein</fullName>
    </recommendedName>
</protein>
<feature type="chain" id="PRO_5045783974" description="Peptidoglycan binding-like domain-containing protein" evidence="1">
    <location>
        <begin position="21"/>
        <end position="202"/>
    </location>
</feature>
<accession>A0ABN2RXF6</accession>
<organism evidence="3 4">
    <name type="scientific">Terrabacter lapilli</name>
    <dbReference type="NCBI Taxonomy" id="436231"/>
    <lineage>
        <taxon>Bacteria</taxon>
        <taxon>Bacillati</taxon>
        <taxon>Actinomycetota</taxon>
        <taxon>Actinomycetes</taxon>
        <taxon>Micrococcales</taxon>
        <taxon>Intrasporangiaceae</taxon>
        <taxon>Terrabacter</taxon>
    </lineage>
</organism>
<sequence length="202" mass="19814">MASVGVAAVGIGLAVPAACAAGTGGAPVGARPATSARAAATPTRAAAACERTLSAYPVLRPGDRGPAVGALQCTINDAGLGPVAVDGSYGPQTKRAVVAAAKGTEGAPDTSGRVNNSMWVTLISAALSDRTLRKGSTGADVVILQRALRAQGLAITVDGRFGAQTQTVVRAFQRATGNTPDGVVGPSTLFALHSGGSGRLAN</sequence>
<comment type="caution">
    <text evidence="3">The sequence shown here is derived from an EMBL/GenBank/DDBJ whole genome shotgun (WGS) entry which is preliminary data.</text>
</comment>
<dbReference type="InterPro" id="IPR002477">
    <property type="entry name" value="Peptidoglycan-bd-like"/>
</dbReference>
<dbReference type="SUPFAM" id="SSF47090">
    <property type="entry name" value="PGBD-like"/>
    <property type="match status" value="2"/>
</dbReference>
<evidence type="ECO:0000313" key="3">
    <source>
        <dbReference type="EMBL" id="GAA1976700.1"/>
    </source>
</evidence>
<proteinExistence type="predicted"/>
<feature type="signal peptide" evidence="1">
    <location>
        <begin position="1"/>
        <end position="20"/>
    </location>
</feature>
<keyword evidence="4" id="KW-1185">Reference proteome</keyword>
<keyword evidence="1" id="KW-0732">Signal</keyword>
<dbReference type="Proteomes" id="UP001500013">
    <property type="component" value="Unassembled WGS sequence"/>
</dbReference>
<dbReference type="InterPro" id="IPR036365">
    <property type="entry name" value="PGBD-like_sf"/>
</dbReference>
<gene>
    <name evidence="3" type="ORF">GCM10009817_16250</name>
</gene>
<dbReference type="Pfam" id="PF01471">
    <property type="entry name" value="PG_binding_1"/>
    <property type="match status" value="1"/>
</dbReference>
<dbReference type="RefSeq" id="WP_344060302.1">
    <property type="nucleotide sequence ID" value="NZ_BAAAPU010000007.1"/>
</dbReference>
<dbReference type="Gene3D" id="1.10.101.10">
    <property type="entry name" value="PGBD-like superfamily/PGBD"/>
    <property type="match status" value="2"/>
</dbReference>